<evidence type="ECO:0000256" key="1">
    <source>
        <dbReference type="SAM" id="MobiDB-lite"/>
    </source>
</evidence>
<dbReference type="InterPro" id="IPR011084">
    <property type="entry name" value="DRMBL"/>
</dbReference>
<dbReference type="GO" id="GO:0003684">
    <property type="term" value="F:damaged DNA binding"/>
    <property type="evidence" value="ECO:0007669"/>
    <property type="project" value="TreeGrafter"/>
</dbReference>
<dbReference type="EMBL" id="CM031811">
    <property type="protein sequence ID" value="KAG6660686.1"/>
    <property type="molecule type" value="Genomic_DNA"/>
</dbReference>
<dbReference type="GO" id="GO:0035312">
    <property type="term" value="F:5'-3' DNA exonuclease activity"/>
    <property type="evidence" value="ECO:0007669"/>
    <property type="project" value="TreeGrafter"/>
</dbReference>
<organism evidence="3 4">
    <name type="scientific">Carya illinoinensis</name>
    <name type="common">Pecan</name>
    <dbReference type="NCBI Taxonomy" id="32201"/>
    <lineage>
        <taxon>Eukaryota</taxon>
        <taxon>Viridiplantae</taxon>
        <taxon>Streptophyta</taxon>
        <taxon>Embryophyta</taxon>
        <taxon>Tracheophyta</taxon>
        <taxon>Spermatophyta</taxon>
        <taxon>Magnoliopsida</taxon>
        <taxon>eudicotyledons</taxon>
        <taxon>Gunneridae</taxon>
        <taxon>Pentapetalae</taxon>
        <taxon>rosids</taxon>
        <taxon>fabids</taxon>
        <taxon>Fagales</taxon>
        <taxon>Juglandaceae</taxon>
        <taxon>Carya</taxon>
    </lineage>
</organism>
<dbReference type="FunFam" id="3.60.15.10:FF:000039">
    <property type="entry name" value="DNA repair metallo-beta-lactamase family protein"/>
    <property type="match status" value="1"/>
</dbReference>
<evidence type="ECO:0000313" key="3">
    <source>
        <dbReference type="EMBL" id="KAG6660686.1"/>
    </source>
</evidence>
<reference evidence="3" key="1">
    <citation type="submission" date="2020-12" db="EMBL/GenBank/DDBJ databases">
        <title>WGS assembly of Carya illinoinensis cv. Pawnee.</title>
        <authorList>
            <person name="Platts A."/>
            <person name="Shu S."/>
            <person name="Wright S."/>
            <person name="Barry K."/>
            <person name="Edger P."/>
            <person name="Pires J.C."/>
            <person name="Schmutz J."/>
        </authorList>
    </citation>
    <scope>NUCLEOTIDE SEQUENCE</scope>
    <source>
        <tissue evidence="3">Leaf</tissue>
    </source>
</reference>
<accession>A0A8T1R1D7</accession>
<feature type="compositionally biased region" description="Basic and acidic residues" evidence="1">
    <location>
        <begin position="488"/>
        <end position="497"/>
    </location>
</feature>
<keyword evidence="4" id="KW-1185">Reference proteome</keyword>
<dbReference type="GO" id="GO:0006303">
    <property type="term" value="P:double-strand break repair via nonhomologous end joining"/>
    <property type="evidence" value="ECO:0007669"/>
    <property type="project" value="TreeGrafter"/>
</dbReference>
<comment type="caution">
    <text evidence="3">The sequence shown here is derived from an EMBL/GenBank/DDBJ whole genome shotgun (WGS) entry which is preliminary data.</text>
</comment>
<dbReference type="GO" id="GO:0036297">
    <property type="term" value="P:interstrand cross-link repair"/>
    <property type="evidence" value="ECO:0007669"/>
    <property type="project" value="TreeGrafter"/>
</dbReference>
<evidence type="ECO:0000313" key="4">
    <source>
        <dbReference type="Proteomes" id="UP000811609"/>
    </source>
</evidence>
<dbReference type="FunFam" id="3.40.50.12650:FF:000005">
    <property type="entry name" value="DNA repair metallo-beta-lactamase family protein"/>
    <property type="match status" value="1"/>
</dbReference>
<dbReference type="AlphaFoldDB" id="A0A8T1R1D7"/>
<feature type="domain" description="DNA repair metallo-beta-lactamase" evidence="2">
    <location>
        <begin position="227"/>
        <end position="335"/>
    </location>
</feature>
<feature type="region of interest" description="Disordered" evidence="1">
    <location>
        <begin position="467"/>
        <end position="506"/>
    </location>
</feature>
<dbReference type="PANTHER" id="PTHR23240:SF31">
    <property type="entry name" value="DNA REPAIR METALLO-BETA-LACTAMASE FAMILY PROTEIN"/>
    <property type="match status" value="1"/>
</dbReference>
<name>A0A8T1R1D7_CARIL</name>
<dbReference type="Pfam" id="PF07522">
    <property type="entry name" value="DRMBL"/>
    <property type="match status" value="1"/>
</dbReference>
<dbReference type="Proteomes" id="UP000811609">
    <property type="component" value="Chromosome 3"/>
</dbReference>
<protein>
    <recommendedName>
        <fullName evidence="2">DNA repair metallo-beta-lactamase domain-containing protein</fullName>
    </recommendedName>
</protein>
<gene>
    <name evidence="3" type="ORF">CIPAW_03G122200</name>
</gene>
<evidence type="ECO:0000259" key="2">
    <source>
        <dbReference type="Pfam" id="PF07522"/>
    </source>
</evidence>
<feature type="compositionally biased region" description="Polar residues" evidence="1">
    <location>
        <begin position="475"/>
        <end position="487"/>
    </location>
</feature>
<sequence length="547" mass="61639">MPIEMPKGLPFSVDTWNPCSLRKRHHFLTHAHKDHSSGISTYFSFPIYSTLITKILVLQHYPQLDDSLFVRIEVGQSVVVYDPDGAFTVTAFDANHCPGAVMFLFEGNFGNILHTGDCRLTPECVQSLPEKYVGKKGKEPKCRLDFVFLDCTFGRCHQKFPSKHSAIRQVINCIWKHPDAPVVYLACDLLGQEEILADVSQTFGSKIYLDKANNPECFQTLKLTHPGIISEDPSSRFQVLDGFPKLHVRAKAKLLEAQANFQPDPLIIRPSTQWYACEDEYSEEENQRKLRLNGAVRDQVGVWHVCYSIHSSKEELEWALQLLAPKWVVSTTPSCRAMELEYVTKHCFATQLASKDPIWKLLDIAMEDSLDVDVSIKAVTGSPVFEGSTQNYVEPQFEPVKVSTSLKGLIKLSAQSNNVTLFGKARLGLQDFSFSHEEPKVETIDNGTPQIAANKLDELSFKEDVEVKSRKSENKTGINGTEAQRQGSVDKETEDCKSVPCSTIGSSKSFDERFRKLYRSMNVPVPQPLPSLVELMKANKRAKRKFD</sequence>
<proteinExistence type="predicted"/>
<dbReference type="PANTHER" id="PTHR23240">
    <property type="entry name" value="DNA CROSS-LINK REPAIR PROTEIN PSO2/SNM1-RELATED"/>
    <property type="match status" value="1"/>
</dbReference>